<reference evidence="1" key="1">
    <citation type="submission" date="2023-07" db="EMBL/GenBank/DDBJ databases">
        <title>Two novel species in the genus Flavivirga.</title>
        <authorList>
            <person name="Kwon K."/>
        </authorList>
    </citation>
    <scope>NUCLEOTIDE SEQUENCE</scope>
    <source>
        <strain evidence="1">KACC 14158</strain>
    </source>
</reference>
<proteinExistence type="predicted"/>
<sequence>MKRIFILLVLSLSIQYSFGQACGIYRIKYVGKINSESIKIEKIKLPTIEFLHGLEEENSEKGFIEIKPIENRIDIKLGSHLTSHLYKKSESLFKLYKAKRENIPIVITVIKNGKNKEIRIELTWDNIQISKIDDDKFGNLFELNLNEINIK</sequence>
<evidence type="ECO:0000313" key="1">
    <source>
        <dbReference type="EMBL" id="MDO5975500.1"/>
    </source>
</evidence>
<accession>A0ABT8WQR0</accession>
<dbReference type="RefSeq" id="WP_303302708.1">
    <property type="nucleotide sequence ID" value="NZ_BAABDA010000050.1"/>
</dbReference>
<dbReference type="EMBL" id="JAUOEL010000005">
    <property type="protein sequence ID" value="MDO5975500.1"/>
    <property type="molecule type" value="Genomic_DNA"/>
</dbReference>
<organism evidence="1 2">
    <name type="scientific">Flavivirga jejuensis</name>
    <dbReference type="NCBI Taxonomy" id="870487"/>
    <lineage>
        <taxon>Bacteria</taxon>
        <taxon>Pseudomonadati</taxon>
        <taxon>Bacteroidota</taxon>
        <taxon>Flavobacteriia</taxon>
        <taxon>Flavobacteriales</taxon>
        <taxon>Flavobacteriaceae</taxon>
        <taxon>Flavivirga</taxon>
    </lineage>
</organism>
<evidence type="ECO:0000313" key="2">
    <source>
        <dbReference type="Proteomes" id="UP001176806"/>
    </source>
</evidence>
<dbReference type="PROSITE" id="PS51257">
    <property type="entry name" value="PROKAR_LIPOPROTEIN"/>
    <property type="match status" value="1"/>
</dbReference>
<comment type="caution">
    <text evidence="1">The sequence shown here is derived from an EMBL/GenBank/DDBJ whole genome shotgun (WGS) entry which is preliminary data.</text>
</comment>
<keyword evidence="2" id="KW-1185">Reference proteome</keyword>
<protein>
    <submittedName>
        <fullName evidence="1">Uncharacterized protein</fullName>
    </submittedName>
</protein>
<dbReference type="Proteomes" id="UP001176806">
    <property type="component" value="Unassembled WGS sequence"/>
</dbReference>
<gene>
    <name evidence="1" type="ORF">Q4Q40_14990</name>
</gene>
<name>A0ABT8WQR0_9FLAO</name>